<keyword evidence="2" id="KW-1185">Reference proteome</keyword>
<name>A0A0C9TCV3_SPHS4</name>
<sequence length="302" mass="33666">MTSASISLSLLNSSIPSTDLIAVDGSSSPVDEGDRDCGPTDAQAHIKELAQNSILSQGNSQELMYFLMEFPNPDYYTSATCCLVDFHPEAMRSPAQAIGTGTSWTPSQEALRNIQRYCNSVRLSPELPSYCSYATTKLVMSKTLTLALTFVANGTVTVTAALWARIAFLISFRLSSISFYSYDRHSVVFLVRMPAQHFGRVLIMNSRSSWRRPWRKHKGIKKKRRKSCTNESFLCADRTPSERLSCRLFKEILELDYQLYGNPATHHTTPSQAPLQEWQKAADTAASTVLTVSAASKRKNRS</sequence>
<dbReference type="AlphaFoldDB" id="A0A0C9TCV3"/>
<protein>
    <submittedName>
        <fullName evidence="1">Uncharacterized protein</fullName>
    </submittedName>
</protein>
<dbReference type="EMBL" id="KN837349">
    <property type="protein sequence ID" value="KIJ27003.1"/>
    <property type="molecule type" value="Genomic_DNA"/>
</dbReference>
<reference evidence="1 2" key="1">
    <citation type="submission" date="2014-06" db="EMBL/GenBank/DDBJ databases">
        <title>Evolutionary Origins and Diversification of the Mycorrhizal Mutualists.</title>
        <authorList>
            <consortium name="DOE Joint Genome Institute"/>
            <consortium name="Mycorrhizal Genomics Consortium"/>
            <person name="Kohler A."/>
            <person name="Kuo A."/>
            <person name="Nagy L.G."/>
            <person name="Floudas D."/>
            <person name="Copeland A."/>
            <person name="Barry K.W."/>
            <person name="Cichocki N."/>
            <person name="Veneault-Fourrey C."/>
            <person name="LaButti K."/>
            <person name="Lindquist E.A."/>
            <person name="Lipzen A."/>
            <person name="Lundell T."/>
            <person name="Morin E."/>
            <person name="Murat C."/>
            <person name="Riley R."/>
            <person name="Ohm R."/>
            <person name="Sun H."/>
            <person name="Tunlid A."/>
            <person name="Henrissat B."/>
            <person name="Grigoriev I.V."/>
            <person name="Hibbett D.S."/>
            <person name="Martin F."/>
        </authorList>
    </citation>
    <scope>NUCLEOTIDE SEQUENCE [LARGE SCALE GENOMIC DNA]</scope>
    <source>
        <strain evidence="1 2">SS14</strain>
    </source>
</reference>
<gene>
    <name evidence="1" type="ORF">M422DRAFT_55238</name>
</gene>
<dbReference type="Proteomes" id="UP000054279">
    <property type="component" value="Unassembled WGS sequence"/>
</dbReference>
<proteinExistence type="predicted"/>
<evidence type="ECO:0000313" key="2">
    <source>
        <dbReference type="Proteomes" id="UP000054279"/>
    </source>
</evidence>
<evidence type="ECO:0000313" key="1">
    <source>
        <dbReference type="EMBL" id="KIJ27003.1"/>
    </source>
</evidence>
<organism evidence="1 2">
    <name type="scientific">Sphaerobolus stellatus (strain SS14)</name>
    <dbReference type="NCBI Taxonomy" id="990650"/>
    <lineage>
        <taxon>Eukaryota</taxon>
        <taxon>Fungi</taxon>
        <taxon>Dikarya</taxon>
        <taxon>Basidiomycota</taxon>
        <taxon>Agaricomycotina</taxon>
        <taxon>Agaricomycetes</taxon>
        <taxon>Phallomycetidae</taxon>
        <taxon>Geastrales</taxon>
        <taxon>Sphaerobolaceae</taxon>
        <taxon>Sphaerobolus</taxon>
    </lineage>
</organism>
<accession>A0A0C9TCV3</accession>
<dbReference type="HOGENOM" id="CLU_921872_0_0_1"/>